<keyword evidence="1" id="KW-0378">Hydrolase</keyword>
<dbReference type="RefSeq" id="WP_277734078.1">
    <property type="nucleotide sequence ID" value="NZ_CP120733.1"/>
</dbReference>
<gene>
    <name evidence="1" type="ORF">P4S50_07280</name>
</gene>
<evidence type="ECO:0000313" key="2">
    <source>
        <dbReference type="Proteomes" id="UP001222800"/>
    </source>
</evidence>
<dbReference type="EMBL" id="CP120733">
    <property type="protein sequence ID" value="WFD11870.1"/>
    <property type="molecule type" value="Genomic_DNA"/>
</dbReference>
<dbReference type="GO" id="GO:0016787">
    <property type="term" value="F:hydrolase activity"/>
    <property type="evidence" value="ECO:0007669"/>
    <property type="project" value="UniProtKB-KW"/>
</dbReference>
<evidence type="ECO:0000313" key="1">
    <source>
        <dbReference type="EMBL" id="WFD11870.1"/>
    </source>
</evidence>
<dbReference type="Proteomes" id="UP001222800">
    <property type="component" value="Chromosome"/>
</dbReference>
<proteinExistence type="predicted"/>
<dbReference type="PROSITE" id="PS51257">
    <property type="entry name" value="PROKAR_LIPOPROTEIN"/>
    <property type="match status" value="1"/>
</dbReference>
<dbReference type="InterPro" id="IPR021459">
    <property type="entry name" value="GH101-related"/>
</dbReference>
<protein>
    <submittedName>
        <fullName evidence="1">Glycoside hydrolase</fullName>
    </submittedName>
</protein>
<organism evidence="1 2">
    <name type="scientific">Tepidibacter hydrothermalis</name>
    <dbReference type="NCBI Taxonomy" id="3036126"/>
    <lineage>
        <taxon>Bacteria</taxon>
        <taxon>Bacillati</taxon>
        <taxon>Bacillota</taxon>
        <taxon>Clostridia</taxon>
        <taxon>Peptostreptococcales</taxon>
        <taxon>Peptostreptococcaceae</taxon>
        <taxon>Tepidibacter</taxon>
    </lineage>
</organism>
<accession>A0ABY8EFZ6</accession>
<name>A0ABY8EFZ6_9FIRM</name>
<dbReference type="Pfam" id="PF11308">
    <property type="entry name" value="Glyco_hydro_129"/>
    <property type="match status" value="1"/>
</dbReference>
<keyword evidence="2" id="KW-1185">Reference proteome</keyword>
<reference evidence="1 2" key="1">
    <citation type="submission" date="2023-03" db="EMBL/GenBank/DDBJ databases">
        <title>Complete genome sequence of Tepidibacter sp. SWIR-1, isolated from a deep-sea hydrothermal vent.</title>
        <authorList>
            <person name="Li X."/>
        </authorList>
    </citation>
    <scope>NUCLEOTIDE SEQUENCE [LARGE SCALE GENOMIC DNA]</scope>
    <source>
        <strain evidence="1 2">SWIR-1</strain>
    </source>
</reference>
<sequence length="797" mass="92446">MNYQKLISFILVLTLLTGCGTIRSNEKGELKNRKNIQVEKDKKEELPTVLIDGKKIDLNNSMMSISIDAKTLEVINTDKNGNEVCLSDPLGNFNIDEIKTTKEGVKYHIIDEDVEVKVSLKGDRLNIHFSTEKEMSFTWPKVGSTKGFDSYIIPYNEGKYIPKKDQTFIKFLTQYDSWDTIEFLSMPFIGLRNDLNTYTYIMENGYNDEIEFKDVNENLGFSINHQFTSNHDVKEFSYQIIIGENDYIMPAKVFRDYLIETNQFVSLEEKAKKAKNLDKLYGAAQIYLWSSGVLDRRDIGNWLGFVKKINNNKNNESISKRIVDLLPEESEVKKLIQSYINDGYVDQYGRKTIIRDINQVLKRKDFYKESAFRGQKKSEEVKALLNKGINNLNDTEIYELNLRLFYEGFEKFFEVKIEDVGNAFSTKMLDELQKLGIKKAWLGGDNMGQNWQLNKYAAKKALEQGYLIGSYDSYHSMHEPGQVQWDTAGFDKKLWETGGIMRKNGSYVGGYKQVGRKVSPLLAMPYVKERMGKIMDSIKLDSWFVDCDAAGELYEDYNPLHPASEEDDANARKERLQWMIDKYGLVVGSEGGHWYLSDTIHFAQGMMTPVIAWNDKDMRQNRDSKYYLGKYWPSEGPQTFVKQVPLKEEYGYIYFNPKFRLPLYQTVYHDSIVTTSHWGSSSLKFTNQIVTNALTELLYNVQPLYNLNLEELEKHGEFISKQYNVFSKMHEITVTKALSQYEILSKDRLVQKTKFGDKVEVIANYKTESFEYEGRKIPAKSVEIYMIEDGVREIYTP</sequence>